<reference evidence="18" key="1">
    <citation type="submission" date="2021-01" db="EMBL/GenBank/DDBJ databases">
        <authorList>
            <person name="Corre E."/>
            <person name="Pelletier E."/>
            <person name="Niang G."/>
            <person name="Scheremetjew M."/>
            <person name="Finn R."/>
            <person name="Kale V."/>
            <person name="Holt S."/>
            <person name="Cochrane G."/>
            <person name="Meng A."/>
            <person name="Brown T."/>
            <person name="Cohen L."/>
        </authorList>
    </citation>
    <scope>NUCLEOTIDE SEQUENCE</scope>
    <source>
        <strain evidence="18">CCMP1205</strain>
    </source>
</reference>
<protein>
    <recommendedName>
        <fullName evidence="6">dihydrolipoyllysine-residue succinyltransferase</fullName>
        <ecNumber evidence="6">2.3.1.61</ecNumber>
    </recommendedName>
    <alternativeName>
        <fullName evidence="13">2-oxoglutarate dehydrogenase complex component E2</fullName>
    </alternativeName>
</protein>
<evidence type="ECO:0000256" key="14">
    <source>
        <dbReference type="ARBA" id="ARBA00037426"/>
    </source>
</evidence>
<organism evidence="18">
    <name type="scientific">Chloropicon primus</name>
    <dbReference type="NCBI Taxonomy" id="1764295"/>
    <lineage>
        <taxon>Eukaryota</taxon>
        <taxon>Viridiplantae</taxon>
        <taxon>Chlorophyta</taxon>
        <taxon>Chloropicophyceae</taxon>
        <taxon>Chloropicales</taxon>
        <taxon>Chloropicaceae</taxon>
        <taxon>Chloropicon</taxon>
    </lineage>
</organism>
<name>A0A7S2SZ51_9CHLO</name>
<feature type="region of interest" description="Disordered" evidence="16">
    <location>
        <begin position="164"/>
        <end position="231"/>
    </location>
</feature>
<dbReference type="InterPro" id="IPR001078">
    <property type="entry name" value="2-oxoacid_DH_actylTfrase"/>
</dbReference>
<evidence type="ECO:0000256" key="2">
    <source>
        <dbReference type="ARBA" id="ARBA00004173"/>
    </source>
</evidence>
<evidence type="ECO:0000256" key="10">
    <source>
        <dbReference type="ARBA" id="ARBA00022946"/>
    </source>
</evidence>
<dbReference type="Pfam" id="PF00364">
    <property type="entry name" value="Biotin_lipoyl"/>
    <property type="match status" value="1"/>
</dbReference>
<dbReference type="InterPro" id="IPR011053">
    <property type="entry name" value="Single_hybrid_motif"/>
</dbReference>
<keyword evidence="8" id="KW-0808">Transferase</keyword>
<evidence type="ECO:0000256" key="16">
    <source>
        <dbReference type="SAM" id="MobiDB-lite"/>
    </source>
</evidence>
<dbReference type="PROSITE" id="PS00189">
    <property type="entry name" value="LIPOYL"/>
    <property type="match status" value="1"/>
</dbReference>
<dbReference type="EC" id="2.3.1.61" evidence="6"/>
<comment type="subcellular location">
    <subcellularLocation>
        <location evidence="2">Mitochondrion</location>
    </subcellularLocation>
</comment>
<dbReference type="AlphaFoldDB" id="A0A7S2SZ51"/>
<evidence type="ECO:0000259" key="17">
    <source>
        <dbReference type="PROSITE" id="PS50968"/>
    </source>
</evidence>
<proteinExistence type="inferred from homology"/>
<dbReference type="CDD" id="cd06849">
    <property type="entry name" value="lipoyl_domain"/>
    <property type="match status" value="1"/>
</dbReference>
<keyword evidence="12" id="KW-0012">Acyltransferase</keyword>
<dbReference type="GO" id="GO:0005739">
    <property type="term" value="C:mitochondrion"/>
    <property type="evidence" value="ECO:0007669"/>
    <property type="project" value="UniProtKB-SubCell"/>
</dbReference>
<comment type="pathway">
    <text evidence="3">Amino-acid degradation; L-lysine degradation via saccharopine pathway; glutaryl-CoA from L-lysine: step 6/6.</text>
</comment>
<dbReference type="InterPro" id="IPR050537">
    <property type="entry name" value="2-oxoacid_dehydrogenase"/>
</dbReference>
<sequence length="456" mass="48411">MMRGRLAREVIGRAVRLQNQKLEAEGAKGGVRLFGSWLLTKNVEAGRSAAKAVFGTQGAMASSWVARHGMLRSTSAAFSSVTTIEVPPMGDSITEGSIATIEKAAGDSVAEDEVVVQVETDKVTIDIRSPGAGVIEEILVAEEDTVVVGQAVAKVNLGAAGAESAAPAAEPEEPVAEAPKAEEVKVEAASSAPPPPPPPKAKSAPAPPTPPAQSTTQTAAPVTGPRERRVKLTRMRKRISERLKGAQNTYAMLTTFNEIDMTNLMALRKKYKDEFIEEHGVKLGFMSAFVKAAADALQKVPAVNAVIDGDDIVYKDYVDISIAVASPKGLVVPVLRDADKMSFAGIEKTISMLGQKARDGTMSIDEMAGGTFTITNGGVFGSLLSTPIINPPQSAVLGMHATNMRPMVVDGEIKARPMMYVALTYDHRLIDGREAVTFLKRIKEVVEDPARVVLDI</sequence>
<comment type="similarity">
    <text evidence="4">Belongs to the 2-oxoacid dehydrogenase family.</text>
</comment>
<dbReference type="InterPro" id="IPR006255">
    <property type="entry name" value="SucB"/>
</dbReference>
<evidence type="ECO:0000256" key="12">
    <source>
        <dbReference type="ARBA" id="ARBA00023315"/>
    </source>
</evidence>
<dbReference type="Pfam" id="PF00198">
    <property type="entry name" value="2-oxoacid_dh"/>
    <property type="match status" value="1"/>
</dbReference>
<accession>A0A7S2SZ51</accession>
<keyword evidence="9" id="KW-0450">Lipoyl</keyword>
<evidence type="ECO:0000256" key="4">
    <source>
        <dbReference type="ARBA" id="ARBA00007317"/>
    </source>
</evidence>
<comment type="function">
    <text evidence="14">The 2-oxoglutarate dehydrogenase complex catalyzes the overall conversion of 2-oxoglutarate to succinyl-CoA and CO(2). It contains multiple copies of three enzymatic components: 2-oxoglutarate dehydrogenase (E1), dihydrolipoamide succinyltransferase (E2) and lipoamide dehydrogenase (E3).</text>
</comment>
<evidence type="ECO:0000256" key="13">
    <source>
        <dbReference type="ARBA" id="ARBA00032406"/>
    </source>
</evidence>
<keyword evidence="10" id="KW-0809">Transit peptide</keyword>
<keyword evidence="11" id="KW-0496">Mitochondrion</keyword>
<dbReference type="Gene3D" id="3.30.559.10">
    <property type="entry name" value="Chloramphenicol acetyltransferase-like domain"/>
    <property type="match status" value="1"/>
</dbReference>
<evidence type="ECO:0000256" key="7">
    <source>
        <dbReference type="ARBA" id="ARBA00022532"/>
    </source>
</evidence>
<dbReference type="InterPro" id="IPR000089">
    <property type="entry name" value="Biotin_lipoyl"/>
</dbReference>
<feature type="compositionally biased region" description="Pro residues" evidence="16">
    <location>
        <begin position="192"/>
        <end position="211"/>
    </location>
</feature>
<evidence type="ECO:0000256" key="1">
    <source>
        <dbReference type="ARBA" id="ARBA00001938"/>
    </source>
</evidence>
<dbReference type="Gene3D" id="2.40.50.100">
    <property type="match status" value="1"/>
</dbReference>
<dbReference type="SUPFAM" id="SSF52777">
    <property type="entry name" value="CoA-dependent acyltransferases"/>
    <property type="match status" value="1"/>
</dbReference>
<evidence type="ECO:0000256" key="6">
    <source>
        <dbReference type="ARBA" id="ARBA00012945"/>
    </source>
</evidence>
<evidence type="ECO:0000256" key="11">
    <source>
        <dbReference type="ARBA" id="ARBA00023128"/>
    </source>
</evidence>
<comment type="catalytic activity">
    <reaction evidence="15">
        <text>N(6)-[(R)-dihydrolipoyl]-L-lysyl-[protein] + succinyl-CoA = N(6)-[(R)-S(8)-succinyldihydrolipoyl]-L-lysyl-[protein] + CoA</text>
        <dbReference type="Rhea" id="RHEA:15213"/>
        <dbReference type="Rhea" id="RHEA-COMP:10475"/>
        <dbReference type="Rhea" id="RHEA-COMP:20092"/>
        <dbReference type="ChEBI" id="CHEBI:57287"/>
        <dbReference type="ChEBI" id="CHEBI:57292"/>
        <dbReference type="ChEBI" id="CHEBI:83100"/>
        <dbReference type="ChEBI" id="CHEBI:83120"/>
        <dbReference type="EC" id="2.3.1.61"/>
    </reaction>
</comment>
<evidence type="ECO:0000256" key="3">
    <source>
        <dbReference type="ARBA" id="ARBA00005145"/>
    </source>
</evidence>
<dbReference type="UniPathway" id="UPA00868">
    <property type="reaction ID" value="UER00840"/>
</dbReference>
<feature type="domain" description="Lipoyl-binding" evidence="17">
    <location>
        <begin position="81"/>
        <end position="156"/>
    </location>
</feature>
<dbReference type="GO" id="GO:0004149">
    <property type="term" value="F:dihydrolipoyllysine-residue succinyltransferase activity"/>
    <property type="evidence" value="ECO:0007669"/>
    <property type="project" value="UniProtKB-EC"/>
</dbReference>
<evidence type="ECO:0000256" key="5">
    <source>
        <dbReference type="ARBA" id="ARBA00011484"/>
    </source>
</evidence>
<dbReference type="NCBIfam" id="TIGR01347">
    <property type="entry name" value="sucB"/>
    <property type="match status" value="1"/>
</dbReference>
<dbReference type="PROSITE" id="PS50968">
    <property type="entry name" value="BIOTINYL_LIPOYL"/>
    <property type="match status" value="1"/>
</dbReference>
<dbReference type="InterPro" id="IPR003016">
    <property type="entry name" value="2-oxoA_DH_lipoyl-BS"/>
</dbReference>
<dbReference type="GO" id="GO:0033512">
    <property type="term" value="P:L-lysine catabolic process to acetyl-CoA via saccharopine"/>
    <property type="evidence" value="ECO:0007669"/>
    <property type="project" value="UniProtKB-UniPathway"/>
</dbReference>
<evidence type="ECO:0000256" key="9">
    <source>
        <dbReference type="ARBA" id="ARBA00022823"/>
    </source>
</evidence>
<dbReference type="SUPFAM" id="SSF51230">
    <property type="entry name" value="Single hybrid motif"/>
    <property type="match status" value="1"/>
</dbReference>
<dbReference type="PANTHER" id="PTHR43416:SF5">
    <property type="entry name" value="DIHYDROLIPOYLLYSINE-RESIDUE SUCCINYLTRANSFERASE COMPONENT OF 2-OXOGLUTARATE DEHYDROGENASE COMPLEX, MITOCHONDRIAL"/>
    <property type="match status" value="1"/>
</dbReference>
<evidence type="ECO:0000313" key="18">
    <source>
        <dbReference type="EMBL" id="CAD9712819.1"/>
    </source>
</evidence>
<evidence type="ECO:0000256" key="15">
    <source>
        <dbReference type="ARBA" id="ARBA00052761"/>
    </source>
</evidence>
<dbReference type="InterPro" id="IPR023213">
    <property type="entry name" value="CAT-like_dom_sf"/>
</dbReference>
<gene>
    <name evidence="18" type="ORF">CPRI1469_LOCUS1668</name>
</gene>
<evidence type="ECO:0000256" key="8">
    <source>
        <dbReference type="ARBA" id="ARBA00022679"/>
    </source>
</evidence>
<dbReference type="GO" id="GO:0006099">
    <property type="term" value="P:tricarboxylic acid cycle"/>
    <property type="evidence" value="ECO:0007669"/>
    <property type="project" value="UniProtKB-KW"/>
</dbReference>
<dbReference type="FunFam" id="3.30.559.10:FF:000006">
    <property type="entry name" value="Dihydrolipoyllysine-residue succinyltransferase component of 2-oxoglutarate dehydrogenase complex, mitochondrial"/>
    <property type="match status" value="1"/>
</dbReference>
<dbReference type="PANTHER" id="PTHR43416">
    <property type="entry name" value="DIHYDROLIPOYLLYSINE-RESIDUE SUCCINYLTRANSFERASE COMPONENT OF 2-OXOGLUTARATE DEHYDROGENASE COMPLEX, MITOCHONDRIAL-RELATED"/>
    <property type="match status" value="1"/>
</dbReference>
<comment type="subunit">
    <text evidence="5">Forms a 24-polypeptide structural core with octahedral symmetry.</text>
</comment>
<feature type="compositionally biased region" description="Low complexity" evidence="16">
    <location>
        <begin position="212"/>
        <end position="221"/>
    </location>
</feature>
<comment type="cofactor">
    <cofactor evidence="1">
        <name>(R)-lipoate</name>
        <dbReference type="ChEBI" id="CHEBI:83088"/>
    </cofactor>
</comment>
<keyword evidence="7" id="KW-0816">Tricarboxylic acid cycle</keyword>
<dbReference type="EMBL" id="HBHL01002748">
    <property type="protein sequence ID" value="CAD9712819.1"/>
    <property type="molecule type" value="Transcribed_RNA"/>
</dbReference>
<dbReference type="GO" id="GO:0045252">
    <property type="term" value="C:oxoglutarate dehydrogenase complex"/>
    <property type="evidence" value="ECO:0007669"/>
    <property type="project" value="InterPro"/>
</dbReference>